<keyword evidence="12" id="KW-0137">Centromere</keyword>
<dbReference type="InterPro" id="IPR033341">
    <property type="entry name" value="SKA3"/>
</dbReference>
<evidence type="ECO:0000256" key="1">
    <source>
        <dbReference type="ARBA" id="ARBA00004186"/>
    </source>
</evidence>
<evidence type="ECO:0000256" key="7">
    <source>
        <dbReference type="ARBA" id="ARBA00022701"/>
    </source>
</evidence>
<feature type="non-terminal residue" evidence="14">
    <location>
        <position position="1"/>
    </location>
</feature>
<comment type="similarity">
    <text evidence="3">Belongs to the SKA3 family.</text>
</comment>
<sequence length="390" mass="43299">KEFEDDSPLRYLHELCSDVKTLKGDADGTLCKSSSERDTTYDFIKASQVLMKRNATDLGEIRDLFQKYGYKPVVAKVTAINNETEISPTSTTLEHNEPKDPDSLRKSAGPLSPLQIPQLSDFGLSKYALPSTSATMHIQLQAHVPKEEPRRDTSECISPKAENFHIHGHDLFLNDETTSLMEDQTIFLLNNAKNIRQANKLSGSAETSAPNMSMTISKQTNKMCDDDYMASPAAPTFCTPGVKIPHRKNTILQKSPKTNPFDESNHTSGKPLPDSQSLQTEPKHVCVTTVVSKNDLPKSADVPVLNSDEHLEYDEEPCPPAISDYSNLFSTPPPPPEITVIPKQIFQILSKYNPKIEAPRSLETKEGIATEVERPPIIGIENKENWKNSG</sequence>
<comment type="caution">
    <text evidence="14">The sequence shown here is derived from an EMBL/GenBank/DDBJ whole genome shotgun (WGS) entry which is preliminary data.</text>
</comment>
<evidence type="ECO:0000256" key="9">
    <source>
        <dbReference type="ARBA" id="ARBA00022838"/>
    </source>
</evidence>
<keyword evidence="9" id="KW-0995">Kinetochore</keyword>
<gene>
    <name evidence="14" type="ORF">JD844_033240</name>
</gene>
<comment type="subcellular location">
    <subcellularLocation>
        <location evidence="2">Chromosome</location>
        <location evidence="2">Centromere</location>
        <location evidence="2">Kinetochore</location>
    </subcellularLocation>
    <subcellularLocation>
        <location evidence="1">Cytoplasm</location>
        <location evidence="1">Cytoskeleton</location>
        <location evidence="1">Spindle</location>
    </subcellularLocation>
</comment>
<evidence type="ECO:0000256" key="6">
    <source>
        <dbReference type="ARBA" id="ARBA00022618"/>
    </source>
</evidence>
<evidence type="ECO:0008006" key="16">
    <source>
        <dbReference type="Google" id="ProtNLM"/>
    </source>
</evidence>
<evidence type="ECO:0000256" key="10">
    <source>
        <dbReference type="ARBA" id="ARBA00023212"/>
    </source>
</evidence>
<keyword evidence="5" id="KW-0963">Cytoplasm</keyword>
<feature type="region of interest" description="Disordered" evidence="13">
    <location>
        <begin position="86"/>
        <end position="111"/>
    </location>
</feature>
<evidence type="ECO:0000313" key="15">
    <source>
        <dbReference type="Proteomes" id="UP000826234"/>
    </source>
</evidence>
<evidence type="ECO:0000256" key="13">
    <source>
        <dbReference type="SAM" id="MobiDB-lite"/>
    </source>
</evidence>
<keyword evidence="10" id="KW-0206">Cytoskeleton</keyword>
<evidence type="ECO:0000256" key="5">
    <source>
        <dbReference type="ARBA" id="ARBA00022490"/>
    </source>
</evidence>
<name>A0ABQ7T6Q2_PHRPL</name>
<dbReference type="EMBL" id="JAIPUX010001232">
    <property type="protein sequence ID" value="KAH0625112.1"/>
    <property type="molecule type" value="Genomic_DNA"/>
</dbReference>
<dbReference type="Gene3D" id="6.10.250.1400">
    <property type="match status" value="1"/>
</dbReference>
<keyword evidence="8" id="KW-0498">Mitosis</keyword>
<keyword evidence="15" id="KW-1185">Reference proteome</keyword>
<dbReference type="Proteomes" id="UP000826234">
    <property type="component" value="Unassembled WGS sequence"/>
</dbReference>
<evidence type="ECO:0000256" key="12">
    <source>
        <dbReference type="ARBA" id="ARBA00023328"/>
    </source>
</evidence>
<protein>
    <recommendedName>
        <fullName evidence="16">Spindle and kinetochore-associated protein 3</fullName>
    </recommendedName>
</protein>
<accession>A0ABQ7T6Q2</accession>
<keyword evidence="6" id="KW-0132">Cell division</keyword>
<evidence type="ECO:0000256" key="4">
    <source>
        <dbReference type="ARBA" id="ARBA00022454"/>
    </source>
</evidence>
<organism evidence="14 15">
    <name type="scientific">Phrynosoma platyrhinos</name>
    <name type="common">Desert horned lizard</name>
    <dbReference type="NCBI Taxonomy" id="52577"/>
    <lineage>
        <taxon>Eukaryota</taxon>
        <taxon>Metazoa</taxon>
        <taxon>Chordata</taxon>
        <taxon>Craniata</taxon>
        <taxon>Vertebrata</taxon>
        <taxon>Euteleostomi</taxon>
        <taxon>Lepidosauria</taxon>
        <taxon>Squamata</taxon>
        <taxon>Bifurcata</taxon>
        <taxon>Unidentata</taxon>
        <taxon>Episquamata</taxon>
        <taxon>Toxicofera</taxon>
        <taxon>Iguania</taxon>
        <taxon>Phrynosomatidae</taxon>
        <taxon>Phrynosomatinae</taxon>
        <taxon>Phrynosoma</taxon>
    </lineage>
</organism>
<keyword evidence="7" id="KW-0493">Microtubule</keyword>
<feature type="region of interest" description="Disordered" evidence="13">
    <location>
        <begin position="251"/>
        <end position="281"/>
    </location>
</feature>
<keyword evidence="4" id="KW-0158">Chromosome</keyword>
<feature type="compositionally biased region" description="Basic and acidic residues" evidence="13">
    <location>
        <begin position="94"/>
        <end position="105"/>
    </location>
</feature>
<proteinExistence type="inferred from homology"/>
<evidence type="ECO:0000256" key="8">
    <source>
        <dbReference type="ARBA" id="ARBA00022776"/>
    </source>
</evidence>
<evidence type="ECO:0000256" key="3">
    <source>
        <dbReference type="ARBA" id="ARBA00007716"/>
    </source>
</evidence>
<feature type="compositionally biased region" description="Polar residues" evidence="13">
    <location>
        <begin position="251"/>
        <end position="280"/>
    </location>
</feature>
<evidence type="ECO:0000256" key="2">
    <source>
        <dbReference type="ARBA" id="ARBA00004629"/>
    </source>
</evidence>
<evidence type="ECO:0000256" key="11">
    <source>
        <dbReference type="ARBA" id="ARBA00023306"/>
    </source>
</evidence>
<dbReference type="PANTHER" id="PTHR48118:SF1">
    <property type="entry name" value="SPINDLE AND KINETOCHORE-ASSOCIATED PROTEIN 3"/>
    <property type="match status" value="1"/>
</dbReference>
<evidence type="ECO:0000313" key="14">
    <source>
        <dbReference type="EMBL" id="KAH0625112.1"/>
    </source>
</evidence>
<keyword evidence="11" id="KW-0131">Cell cycle</keyword>
<reference evidence="14 15" key="1">
    <citation type="journal article" date="2022" name="Gigascience">
        <title>A chromosome-level genome assembly and annotation of the desert horned lizard, Phrynosoma platyrhinos, provides insight into chromosomal rearrangements among reptiles.</title>
        <authorList>
            <person name="Koochekian N."/>
            <person name="Ascanio A."/>
            <person name="Farleigh K."/>
            <person name="Card D.C."/>
            <person name="Schield D.R."/>
            <person name="Castoe T.A."/>
            <person name="Jezkova T."/>
        </authorList>
    </citation>
    <scope>NUCLEOTIDE SEQUENCE [LARGE SCALE GENOMIC DNA]</scope>
    <source>
        <strain evidence="14">NK-2021</strain>
    </source>
</reference>
<dbReference type="PANTHER" id="PTHR48118">
    <property type="entry name" value="SPINDLE AND KINETOCHORE-ASSOCIATED PROTEIN 3"/>
    <property type="match status" value="1"/>
</dbReference>